<evidence type="ECO:0000256" key="6">
    <source>
        <dbReference type="PIRSR" id="PIRSR004846-1"/>
    </source>
</evidence>
<protein>
    <submittedName>
        <fullName evidence="8">Molybdate transport system substrate-binding protein</fullName>
    </submittedName>
</protein>
<dbReference type="InterPro" id="IPR005950">
    <property type="entry name" value="ModA"/>
</dbReference>
<dbReference type="PANTHER" id="PTHR30632">
    <property type="entry name" value="MOLYBDATE-BINDING PERIPLASMIC PROTEIN"/>
    <property type="match status" value="1"/>
</dbReference>
<evidence type="ECO:0000256" key="1">
    <source>
        <dbReference type="ARBA" id="ARBA00009175"/>
    </source>
</evidence>
<evidence type="ECO:0000313" key="9">
    <source>
        <dbReference type="Proteomes" id="UP000246569"/>
    </source>
</evidence>
<dbReference type="GO" id="GO:0046872">
    <property type="term" value="F:metal ion binding"/>
    <property type="evidence" value="ECO:0007669"/>
    <property type="project" value="UniProtKB-KW"/>
</dbReference>
<feature type="binding site" evidence="6">
    <location>
        <position position="171"/>
    </location>
    <ligand>
        <name>molybdate</name>
        <dbReference type="ChEBI" id="CHEBI:36264"/>
    </ligand>
</feature>
<feature type="signal peptide" evidence="7">
    <location>
        <begin position="1"/>
        <end position="24"/>
    </location>
</feature>
<dbReference type="PANTHER" id="PTHR30632:SF0">
    <property type="entry name" value="SULFATE-BINDING PROTEIN"/>
    <property type="match status" value="1"/>
</dbReference>
<dbReference type="Proteomes" id="UP000246569">
    <property type="component" value="Unassembled WGS sequence"/>
</dbReference>
<sequence length="252" mass="26869">MNIRPRHRLATLCAALLLPLSVSAGELIVSAAASLTNAFKEIGQGFEAAHPDAKVTMNFAASGALLQQISQGAPVDVFASADQETMNRAADGGHVLDGTRVNFAGNQLVVVTPADSKVKLEKLSDLKADEVKRIAIGNPSSVPNGRYAKSALEVAKLWASLEPKLVLADNVRQSLNYVSRGEVEVGFVFATDAATDKEHVKVAFSVPLEKPIVYPIAQIKTTQNAELGKSFIEYVRSPAGIAVLERYGFTKP</sequence>
<comment type="similarity">
    <text evidence="1">Belongs to the bacterial solute-binding protein ModA family.</text>
</comment>
<organism evidence="8 9">
    <name type="scientific">Plasticicumulans acidivorans</name>
    <dbReference type="NCBI Taxonomy" id="886464"/>
    <lineage>
        <taxon>Bacteria</taxon>
        <taxon>Pseudomonadati</taxon>
        <taxon>Pseudomonadota</taxon>
        <taxon>Gammaproteobacteria</taxon>
        <taxon>Candidatus Competibacteraceae</taxon>
        <taxon>Plasticicumulans</taxon>
    </lineage>
</organism>
<proteinExistence type="inferred from homology"/>
<keyword evidence="4 7" id="KW-0732">Signal</keyword>
<dbReference type="Gene3D" id="3.40.190.10">
    <property type="entry name" value="Periplasmic binding protein-like II"/>
    <property type="match status" value="2"/>
</dbReference>
<comment type="subunit">
    <text evidence="5">The complex is composed of two ATP-binding proteins (ModC), two transmembrane proteins (ModB) and a solute-binding protein (ModA).</text>
</comment>
<dbReference type="GO" id="GO:0015689">
    <property type="term" value="P:molybdate ion transport"/>
    <property type="evidence" value="ECO:0007669"/>
    <property type="project" value="InterPro"/>
</dbReference>
<evidence type="ECO:0000256" key="3">
    <source>
        <dbReference type="ARBA" id="ARBA00022723"/>
    </source>
</evidence>
<comment type="caution">
    <text evidence="8">The sequence shown here is derived from an EMBL/GenBank/DDBJ whole genome shotgun (WGS) entry which is preliminary data.</text>
</comment>
<evidence type="ECO:0000256" key="4">
    <source>
        <dbReference type="ARBA" id="ARBA00022729"/>
    </source>
</evidence>
<evidence type="ECO:0000256" key="5">
    <source>
        <dbReference type="ARBA" id="ARBA00062515"/>
    </source>
</evidence>
<dbReference type="PIRSF" id="PIRSF004846">
    <property type="entry name" value="ModA"/>
    <property type="match status" value="1"/>
</dbReference>
<evidence type="ECO:0000256" key="7">
    <source>
        <dbReference type="SAM" id="SignalP"/>
    </source>
</evidence>
<keyword evidence="3 6" id="KW-0479">Metal-binding</keyword>
<dbReference type="GO" id="GO:0030973">
    <property type="term" value="F:molybdate ion binding"/>
    <property type="evidence" value="ECO:0007669"/>
    <property type="project" value="TreeGrafter"/>
</dbReference>
<feature type="binding site" evidence="6">
    <location>
        <position position="34"/>
    </location>
    <ligand>
        <name>molybdate</name>
        <dbReference type="ChEBI" id="CHEBI:36264"/>
    </ligand>
</feature>
<dbReference type="InterPro" id="IPR050682">
    <property type="entry name" value="ModA/WtpA"/>
</dbReference>
<dbReference type="Pfam" id="PF13531">
    <property type="entry name" value="SBP_bac_11"/>
    <property type="match status" value="1"/>
</dbReference>
<evidence type="ECO:0000256" key="2">
    <source>
        <dbReference type="ARBA" id="ARBA00022505"/>
    </source>
</evidence>
<keyword evidence="2 6" id="KW-0500">Molybdenum</keyword>
<dbReference type="FunFam" id="3.40.190.10:FF:000035">
    <property type="entry name" value="Molybdate ABC transporter substrate-binding protein"/>
    <property type="match status" value="1"/>
</dbReference>
<evidence type="ECO:0000313" key="8">
    <source>
        <dbReference type="EMBL" id="PWV65615.1"/>
    </source>
</evidence>
<dbReference type="SUPFAM" id="SSF53850">
    <property type="entry name" value="Periplasmic binding protein-like II"/>
    <property type="match status" value="1"/>
</dbReference>
<accession>A0A317MZE8</accession>
<dbReference type="EMBL" id="QGTJ01000001">
    <property type="protein sequence ID" value="PWV65615.1"/>
    <property type="molecule type" value="Genomic_DNA"/>
</dbReference>
<feature type="chain" id="PRO_5016310923" evidence="7">
    <location>
        <begin position="25"/>
        <end position="252"/>
    </location>
</feature>
<dbReference type="AlphaFoldDB" id="A0A317MZE8"/>
<dbReference type="RefSeq" id="WP_110016619.1">
    <property type="nucleotide sequence ID" value="NZ_QGTJ01000001.1"/>
</dbReference>
<reference evidence="8 9" key="1">
    <citation type="submission" date="2018-05" db="EMBL/GenBank/DDBJ databases">
        <title>Genomic Encyclopedia of Type Strains, Phase IV (KMG-IV): sequencing the most valuable type-strain genomes for metagenomic binning, comparative biology and taxonomic classification.</title>
        <authorList>
            <person name="Goeker M."/>
        </authorList>
    </citation>
    <scope>NUCLEOTIDE SEQUENCE [LARGE SCALE GENOMIC DNA]</scope>
    <source>
        <strain evidence="8 9">DSM 23606</strain>
    </source>
</reference>
<dbReference type="NCBIfam" id="TIGR01256">
    <property type="entry name" value="modA"/>
    <property type="match status" value="1"/>
</dbReference>
<dbReference type="OrthoDB" id="9785015at2"/>
<name>A0A317MZE8_9GAMM</name>
<keyword evidence="9" id="KW-1185">Reference proteome</keyword>
<gene>
    <name evidence="8" type="ORF">C7443_10199</name>
</gene>
<feature type="binding site" evidence="6">
    <location>
        <position position="62"/>
    </location>
    <ligand>
        <name>molybdate</name>
        <dbReference type="ChEBI" id="CHEBI:36264"/>
    </ligand>
</feature>
<dbReference type="GO" id="GO:1901359">
    <property type="term" value="F:tungstate binding"/>
    <property type="evidence" value="ECO:0007669"/>
    <property type="project" value="UniProtKB-ARBA"/>
</dbReference>